<protein>
    <submittedName>
        <fullName evidence="3">Uncharacterized protein</fullName>
    </submittedName>
</protein>
<comment type="caution">
    <text evidence="3">The sequence shown here is derived from an EMBL/GenBank/DDBJ whole genome shotgun (WGS) entry which is preliminary data.</text>
</comment>
<sequence>MYVFPLASTTVVKNKTQFSSLLLSNFMLFCSYIVYNPLYFSYFIFFSPYLFKVFSFLSPLFATTSLSVLAFFTVLRSEVFDDGGDGLPCLEELEAYKIMFETSTIGLDMEEATVDCLQAVEEALVHHPETLTSSYFDEESAEISRPVTVQVNAVVKTFEEFLQEKDGFENLSSEKGEKDEESKATVSSQRVKAAADVDNDINKETTGLTYGNLGSMRKEKEWKRTLACKLFEERYNATAAVADGVVEGMDLLWETYESSDSTKSKLKKGKKGGNGIEDEDDEDYDYEEELDGHLCCLQALKLSTGKMNFGMRPHFVKISKALKGFGWLHHVKHAKKGYH</sequence>
<accession>A0A6A2XVE4</accession>
<evidence type="ECO:0000256" key="2">
    <source>
        <dbReference type="SAM" id="Phobius"/>
    </source>
</evidence>
<feature type="transmembrane region" description="Helical" evidence="2">
    <location>
        <begin position="21"/>
        <end position="44"/>
    </location>
</feature>
<keyword evidence="2" id="KW-1133">Transmembrane helix</keyword>
<reference evidence="3" key="1">
    <citation type="submission" date="2019-09" db="EMBL/GenBank/DDBJ databases">
        <title>Draft genome information of white flower Hibiscus syriacus.</title>
        <authorList>
            <person name="Kim Y.-M."/>
        </authorList>
    </citation>
    <scope>NUCLEOTIDE SEQUENCE [LARGE SCALE GENOMIC DNA]</scope>
    <source>
        <strain evidence="3">YM2019G1</strain>
    </source>
</reference>
<dbReference type="OrthoDB" id="1939140at2759"/>
<dbReference type="AlphaFoldDB" id="A0A6A2XVE4"/>
<organism evidence="3 4">
    <name type="scientific">Hibiscus syriacus</name>
    <name type="common">Rose of Sharon</name>
    <dbReference type="NCBI Taxonomy" id="106335"/>
    <lineage>
        <taxon>Eukaryota</taxon>
        <taxon>Viridiplantae</taxon>
        <taxon>Streptophyta</taxon>
        <taxon>Embryophyta</taxon>
        <taxon>Tracheophyta</taxon>
        <taxon>Spermatophyta</taxon>
        <taxon>Magnoliopsida</taxon>
        <taxon>eudicotyledons</taxon>
        <taxon>Gunneridae</taxon>
        <taxon>Pentapetalae</taxon>
        <taxon>rosids</taxon>
        <taxon>malvids</taxon>
        <taxon>Malvales</taxon>
        <taxon>Malvaceae</taxon>
        <taxon>Malvoideae</taxon>
        <taxon>Hibiscus</taxon>
    </lineage>
</organism>
<dbReference type="PANTHER" id="PTHR36760">
    <property type="entry name" value="ACIDIC LEUCINE-RICH NUCLEAR PHOSPHOPROTEIN 32 FAMILY B PROTEIN"/>
    <property type="match status" value="1"/>
</dbReference>
<dbReference type="PANTHER" id="PTHR36760:SF1">
    <property type="entry name" value="ACIDIC LEUCINE-RICH NUCLEAR PHOSPHOPROTEIN 32 FAMILY B PROTEIN"/>
    <property type="match status" value="1"/>
</dbReference>
<evidence type="ECO:0000256" key="1">
    <source>
        <dbReference type="SAM" id="MobiDB-lite"/>
    </source>
</evidence>
<keyword evidence="2" id="KW-0472">Membrane</keyword>
<feature type="region of interest" description="Disordered" evidence="1">
    <location>
        <begin position="169"/>
        <end position="191"/>
    </location>
</feature>
<evidence type="ECO:0000313" key="3">
    <source>
        <dbReference type="EMBL" id="KAE8679672.1"/>
    </source>
</evidence>
<dbReference type="EMBL" id="VEPZ02001330">
    <property type="protein sequence ID" value="KAE8679672.1"/>
    <property type="molecule type" value="Genomic_DNA"/>
</dbReference>
<proteinExistence type="predicted"/>
<feature type="transmembrane region" description="Helical" evidence="2">
    <location>
        <begin position="56"/>
        <end position="75"/>
    </location>
</feature>
<evidence type="ECO:0000313" key="4">
    <source>
        <dbReference type="Proteomes" id="UP000436088"/>
    </source>
</evidence>
<feature type="compositionally biased region" description="Basic and acidic residues" evidence="1">
    <location>
        <begin position="169"/>
        <end position="183"/>
    </location>
</feature>
<keyword evidence="4" id="KW-1185">Reference proteome</keyword>
<keyword evidence="2" id="KW-0812">Transmembrane</keyword>
<gene>
    <name evidence="3" type="ORF">F3Y22_tig00111398pilonHSYRG00315</name>
</gene>
<name>A0A6A2XVE4_HIBSY</name>
<dbReference type="Proteomes" id="UP000436088">
    <property type="component" value="Unassembled WGS sequence"/>
</dbReference>